<reference evidence="5" key="1">
    <citation type="journal article" date="2017" name="PLoS ONE">
        <title>Loss of genes related to Nucleotide Excision Repair (NER) and implications for reductive genome evolution in symbionts of deep-sea vesicomyid clams.</title>
        <authorList>
            <person name="Shimamura S."/>
            <person name="Kaneko T."/>
            <person name="Ozawa G."/>
            <person name="Nishino-Matsumoto M."/>
            <person name="Koshiishi T."/>
            <person name="Takaki Y."/>
            <person name="Kato C."/>
            <person name="Takai K."/>
            <person name="Yoshida T."/>
            <person name="Fujikura K."/>
            <person name="Barry J.P."/>
            <person name="Maruyama T."/>
        </authorList>
    </citation>
    <scope>NUCLEOTIDE SEQUENCE</scope>
</reference>
<dbReference type="PROSITE" id="PS00681">
    <property type="entry name" value="CHAPERONINS_CPN10"/>
    <property type="match status" value="1"/>
</dbReference>
<protein>
    <recommendedName>
        <fullName evidence="3">Co-chaperonin GroES</fullName>
    </recommendedName>
    <alternativeName>
        <fullName evidence="3">10 kDa chaperonin</fullName>
    </alternativeName>
    <alternativeName>
        <fullName evidence="3">Chaperonin-10</fullName>
        <shortName evidence="3">Cpn10</shortName>
    </alternativeName>
</protein>
<dbReference type="InterPro" id="IPR037124">
    <property type="entry name" value="Chaperonin_GroES_sf"/>
</dbReference>
<comment type="subunit">
    <text evidence="3">Heptamer of 7 subunits arranged in a ring. Interacts with the chaperonin GroEL.</text>
</comment>
<name>A0A1Q2SVN8_9GAMM</name>
<dbReference type="InterPro" id="IPR018369">
    <property type="entry name" value="Chaprnonin_Cpn10_CS"/>
</dbReference>
<dbReference type="NCBIfam" id="NF001527">
    <property type="entry name" value="PRK00364.1-2"/>
    <property type="match status" value="1"/>
</dbReference>
<dbReference type="GO" id="GO:0005737">
    <property type="term" value="C:cytoplasm"/>
    <property type="evidence" value="ECO:0007669"/>
    <property type="project" value="UniProtKB-SubCell"/>
</dbReference>
<dbReference type="GO" id="GO:0044183">
    <property type="term" value="F:protein folding chaperone"/>
    <property type="evidence" value="ECO:0007669"/>
    <property type="project" value="InterPro"/>
</dbReference>
<dbReference type="GO" id="GO:0051082">
    <property type="term" value="F:unfolded protein binding"/>
    <property type="evidence" value="ECO:0007669"/>
    <property type="project" value="TreeGrafter"/>
</dbReference>
<comment type="function">
    <text evidence="3 4">Together with the chaperonin GroEL, plays an essential role in assisting protein folding. The GroEL-GroES system forms a nano-cage that allows encapsulation of the non-native substrate proteins and provides a physical environment optimized to promote and accelerate protein folding. GroES binds to the apical surface of the GroEL ring, thereby capping the opening of the GroEL channel.</text>
</comment>
<keyword evidence="2 3" id="KW-0143">Chaperone</keyword>
<gene>
    <name evidence="3 5" type="primary">groES</name>
    <name evidence="3" type="synonym">groS</name>
</gene>
<evidence type="ECO:0000256" key="4">
    <source>
        <dbReference type="RuleBase" id="RU000535"/>
    </source>
</evidence>
<evidence type="ECO:0000256" key="1">
    <source>
        <dbReference type="ARBA" id="ARBA00006975"/>
    </source>
</evidence>
<dbReference type="Gene3D" id="2.30.33.40">
    <property type="entry name" value="GroES chaperonin"/>
    <property type="match status" value="1"/>
</dbReference>
<dbReference type="Pfam" id="PF00166">
    <property type="entry name" value="Cpn10"/>
    <property type="match status" value="1"/>
</dbReference>
<dbReference type="PANTHER" id="PTHR10772">
    <property type="entry name" value="10 KDA HEAT SHOCK PROTEIN"/>
    <property type="match status" value="1"/>
</dbReference>
<dbReference type="GO" id="GO:0005524">
    <property type="term" value="F:ATP binding"/>
    <property type="evidence" value="ECO:0007669"/>
    <property type="project" value="InterPro"/>
</dbReference>
<dbReference type="PANTHER" id="PTHR10772:SF58">
    <property type="entry name" value="CO-CHAPERONIN GROES"/>
    <property type="match status" value="1"/>
</dbReference>
<dbReference type="AlphaFoldDB" id="A0A1Q2SVN8"/>
<dbReference type="GO" id="GO:0046872">
    <property type="term" value="F:metal ion binding"/>
    <property type="evidence" value="ECO:0007669"/>
    <property type="project" value="TreeGrafter"/>
</dbReference>
<comment type="subcellular location">
    <subcellularLocation>
        <location evidence="3">Cytoplasm</location>
    </subcellularLocation>
</comment>
<dbReference type="NCBIfam" id="NF001531">
    <property type="entry name" value="PRK00364.2-2"/>
    <property type="match status" value="1"/>
</dbReference>
<organism evidence="5">
    <name type="scientific">Isorropodon fossajaponicum symbiont</name>
    <dbReference type="NCBI Taxonomy" id="883811"/>
    <lineage>
        <taxon>Bacteria</taxon>
        <taxon>Pseudomonadati</taxon>
        <taxon>Pseudomonadota</taxon>
        <taxon>Gammaproteobacteria</taxon>
    </lineage>
</organism>
<dbReference type="HAMAP" id="MF_00580">
    <property type="entry name" value="CH10"/>
    <property type="match status" value="1"/>
</dbReference>
<accession>A0A1Q2SVN8</accession>
<keyword evidence="3" id="KW-0963">Cytoplasm</keyword>
<evidence type="ECO:0000256" key="2">
    <source>
        <dbReference type="ARBA" id="ARBA00023186"/>
    </source>
</evidence>
<dbReference type="SMART" id="SM00883">
    <property type="entry name" value="Cpn10"/>
    <property type="match status" value="1"/>
</dbReference>
<dbReference type="EMBL" id="LC090392">
    <property type="protein sequence ID" value="BAW83426.1"/>
    <property type="molecule type" value="Genomic_DNA"/>
</dbReference>
<evidence type="ECO:0000256" key="3">
    <source>
        <dbReference type="HAMAP-Rule" id="MF_00580"/>
    </source>
</evidence>
<dbReference type="GO" id="GO:0051087">
    <property type="term" value="F:protein-folding chaperone binding"/>
    <property type="evidence" value="ECO:0007669"/>
    <property type="project" value="TreeGrafter"/>
</dbReference>
<dbReference type="FunFam" id="2.30.33.40:FF:000001">
    <property type="entry name" value="10 kDa chaperonin"/>
    <property type="match status" value="1"/>
</dbReference>
<comment type="similarity">
    <text evidence="1 3 4">Belongs to the GroES chaperonin family.</text>
</comment>
<dbReference type="CDD" id="cd00320">
    <property type="entry name" value="cpn10"/>
    <property type="match status" value="1"/>
</dbReference>
<dbReference type="PRINTS" id="PR00297">
    <property type="entry name" value="CHAPERONIN10"/>
</dbReference>
<dbReference type="SUPFAM" id="SSF50129">
    <property type="entry name" value="GroES-like"/>
    <property type="match status" value="1"/>
</dbReference>
<evidence type="ECO:0000313" key="5">
    <source>
        <dbReference type="EMBL" id="BAW83426.1"/>
    </source>
</evidence>
<proteinExistence type="inferred from homology"/>
<dbReference type="InterPro" id="IPR011032">
    <property type="entry name" value="GroES-like_sf"/>
</dbReference>
<dbReference type="InterPro" id="IPR020818">
    <property type="entry name" value="Chaperonin_GroES"/>
</dbReference>
<dbReference type="NCBIfam" id="NF001533">
    <property type="entry name" value="PRK00364.2-4"/>
    <property type="match status" value="1"/>
</dbReference>
<sequence length="95" mass="10494">MNIRPLHDRVIVRRTQEEKTTESGLIIPDSATEKPSKGEILAVGHGRINDNDDVIALDVKIGDQVLFGQYAGNKIKVDGETLLVMREDDIVAVIE</sequence>